<dbReference type="EMBL" id="ASPP01022609">
    <property type="protein sequence ID" value="ETO11250.1"/>
    <property type="molecule type" value="Genomic_DNA"/>
</dbReference>
<reference evidence="1 2" key="1">
    <citation type="journal article" date="2013" name="Curr. Biol.">
        <title>The Genome of the Foraminiferan Reticulomyxa filosa.</title>
        <authorList>
            <person name="Glockner G."/>
            <person name="Hulsmann N."/>
            <person name="Schleicher M."/>
            <person name="Noegel A.A."/>
            <person name="Eichinger L."/>
            <person name="Gallinger C."/>
            <person name="Pawlowski J."/>
            <person name="Sierra R."/>
            <person name="Euteneuer U."/>
            <person name="Pillet L."/>
            <person name="Moustafa A."/>
            <person name="Platzer M."/>
            <person name="Groth M."/>
            <person name="Szafranski K."/>
            <person name="Schliwa M."/>
        </authorList>
    </citation>
    <scope>NUCLEOTIDE SEQUENCE [LARGE SCALE GENOMIC DNA]</scope>
</reference>
<dbReference type="AlphaFoldDB" id="X6MDY3"/>
<accession>X6MDY3</accession>
<organism evidence="1 2">
    <name type="scientific">Reticulomyxa filosa</name>
    <dbReference type="NCBI Taxonomy" id="46433"/>
    <lineage>
        <taxon>Eukaryota</taxon>
        <taxon>Sar</taxon>
        <taxon>Rhizaria</taxon>
        <taxon>Retaria</taxon>
        <taxon>Foraminifera</taxon>
        <taxon>Monothalamids</taxon>
        <taxon>Reticulomyxidae</taxon>
        <taxon>Reticulomyxa</taxon>
    </lineage>
</organism>
<gene>
    <name evidence="1" type="ORF">RFI_26127</name>
</gene>
<keyword evidence="2" id="KW-1185">Reference proteome</keyword>
<evidence type="ECO:0000313" key="1">
    <source>
        <dbReference type="EMBL" id="ETO11250.1"/>
    </source>
</evidence>
<proteinExistence type="predicted"/>
<evidence type="ECO:0000313" key="2">
    <source>
        <dbReference type="Proteomes" id="UP000023152"/>
    </source>
</evidence>
<sequence length="404" mass="46156">MGKHVLQLVSKAYFDPTLLSTSAVKKIQKQLRWAHFPPIQYSLHERFEHRTGDGFYYIGSEQQYPRLACDNIVKFVTNVLNEHFSAENFQFSRDLLSKHNIDAWTTFDCYPFPRTFPKQKECSGSSTKIKHRQQKMEWKLERYEHFKVGKEKYVFIPILKRKTKTGTQELMIWPDCHPDLDNIHALQTICHSYRPDILTFEGGPDISRLPMFSHPRLASGVNSLFKGLATWTKIIPDGLRLQLGRTLLHASPTVAFASVGVIAMLDYAARHKLPFVILDLPSFISSPLSLFCQYLDAYHFAAVLPMIGKTRFQWQSFCSNPSKIPHTLALCEFRNAYLSIGINECDPHKYPKILALMGSAHVRGVVGLLTGERALWNPIKAVSGTQVVLHWGCIELLNAQPEII</sequence>
<protein>
    <submittedName>
        <fullName evidence="1">Uncharacterized protein</fullName>
    </submittedName>
</protein>
<dbReference type="Proteomes" id="UP000023152">
    <property type="component" value="Unassembled WGS sequence"/>
</dbReference>
<name>X6MDY3_RETFI</name>
<comment type="caution">
    <text evidence="1">The sequence shown here is derived from an EMBL/GenBank/DDBJ whole genome shotgun (WGS) entry which is preliminary data.</text>
</comment>